<evidence type="ECO:0000256" key="1">
    <source>
        <dbReference type="ARBA" id="ARBA00004196"/>
    </source>
</evidence>
<accession>A0AAX1UKE7</accession>
<dbReference type="Proteomes" id="UP000266305">
    <property type="component" value="Unassembled WGS sequence"/>
</dbReference>
<proteinExistence type="predicted"/>
<sequence>MSDGRVALLDRLATRRALLHRPARRFATIPEPASLGLPERGRWLLAGSFLVEGRLVQAPGASPWEVPGAGPGQTAEAHGFAWLDDLAGLGDRPARALARDWTFRWIARFGRGRGPGWTPALAARRLGRWMSHAALLTEAQGRDQATLARAASQTLRFLDRRWTTARGPARIEALAAILRAGLALEGMERHVGAAATALGREAEAQVDAHGAIASRSPEDLALLFALLAEAEAALTAAGRPVAEPHRAALRRIAPVLRTLRHSDGGLARFHGGGRTVAERVERALAAATAPPLRTEGAAMGYLRLSVGRTSVIVDAADPPAGPHGHASTLGFEMSSGRRPVIISCGSGRAWGAEWHRAGRATPSHSTLAVEGFSSSRLGRSGEEMTERARVLSAHRQRSAAGAQLSLVHAGWAETHGLTHRRELLLAPDGRSLSGADTLAALTAAEKKRLETVLKSAGGQGVRFALRFHLHPDVRPTVEGGGLCVGLRLASGEGWSFQFEGEARLTLDPSVYLDRTHLLPRATKQIVLHGVLVSSEARIGWTFAKTEDTPLAIRDLDRPDLPDPPDRP</sequence>
<dbReference type="RefSeq" id="WP_119000149.1">
    <property type="nucleotide sequence ID" value="NZ_QWGP01000010.1"/>
</dbReference>
<dbReference type="GO" id="GO:0016829">
    <property type="term" value="F:lyase activity"/>
    <property type="evidence" value="ECO:0007669"/>
    <property type="project" value="InterPro"/>
</dbReference>
<evidence type="ECO:0000259" key="3">
    <source>
        <dbReference type="Pfam" id="PF07940"/>
    </source>
</evidence>
<reference evidence="4 5" key="1">
    <citation type="submission" date="2018-08" db="EMBL/GenBank/DDBJ databases">
        <title>Draft genome sequence of Rhodobacter sphaeroides FY.</title>
        <authorList>
            <person name="Rayyan A."/>
            <person name="Meyer T.E."/>
            <person name="Kyndt J.A."/>
        </authorList>
    </citation>
    <scope>NUCLEOTIDE SEQUENCE [LARGE SCALE GENOMIC DNA]</scope>
    <source>
        <strain evidence="4 5">FY</strain>
    </source>
</reference>
<protein>
    <submittedName>
        <fullName evidence="4">Heparinase</fullName>
    </submittedName>
</protein>
<dbReference type="AlphaFoldDB" id="A0AAX1UKE7"/>
<dbReference type="InterPro" id="IPR008929">
    <property type="entry name" value="Chondroitin_lyas"/>
</dbReference>
<gene>
    <name evidence="4" type="ORF">D1114_10675</name>
</gene>
<evidence type="ECO:0000256" key="2">
    <source>
        <dbReference type="SAM" id="MobiDB-lite"/>
    </source>
</evidence>
<name>A0AAX1UKE7_CERSP</name>
<evidence type="ECO:0000313" key="4">
    <source>
        <dbReference type="EMBL" id="RHZ94895.1"/>
    </source>
</evidence>
<dbReference type="InterPro" id="IPR012480">
    <property type="entry name" value="Hepar_II_III_C"/>
</dbReference>
<feature type="compositionally biased region" description="Basic and acidic residues" evidence="2">
    <location>
        <begin position="379"/>
        <end position="389"/>
    </location>
</feature>
<dbReference type="GO" id="GO:0030313">
    <property type="term" value="C:cell envelope"/>
    <property type="evidence" value="ECO:0007669"/>
    <property type="project" value="UniProtKB-SubCell"/>
</dbReference>
<dbReference type="Pfam" id="PF07940">
    <property type="entry name" value="Hepar_II_III_C"/>
    <property type="match status" value="1"/>
</dbReference>
<dbReference type="Gene3D" id="1.50.10.100">
    <property type="entry name" value="Chondroitin AC/alginate lyase"/>
    <property type="match status" value="1"/>
</dbReference>
<dbReference type="Gene3D" id="2.70.98.70">
    <property type="match status" value="1"/>
</dbReference>
<organism evidence="4 5">
    <name type="scientific">Cereibacter sphaeroides</name>
    <name type="common">Rhodobacter sphaeroides</name>
    <dbReference type="NCBI Taxonomy" id="1063"/>
    <lineage>
        <taxon>Bacteria</taxon>
        <taxon>Pseudomonadati</taxon>
        <taxon>Pseudomonadota</taxon>
        <taxon>Alphaproteobacteria</taxon>
        <taxon>Rhodobacterales</taxon>
        <taxon>Paracoccaceae</taxon>
        <taxon>Cereibacter</taxon>
    </lineage>
</organism>
<feature type="domain" description="Heparinase II/III-like C-terminal" evidence="3">
    <location>
        <begin position="292"/>
        <end position="541"/>
    </location>
</feature>
<dbReference type="EMBL" id="QWGP01000010">
    <property type="protein sequence ID" value="RHZ94895.1"/>
    <property type="molecule type" value="Genomic_DNA"/>
</dbReference>
<evidence type="ECO:0000313" key="5">
    <source>
        <dbReference type="Proteomes" id="UP000266305"/>
    </source>
</evidence>
<comment type="subcellular location">
    <subcellularLocation>
        <location evidence="1">Cell envelope</location>
    </subcellularLocation>
</comment>
<feature type="region of interest" description="Disordered" evidence="2">
    <location>
        <begin position="370"/>
        <end position="394"/>
    </location>
</feature>
<comment type="caution">
    <text evidence="4">The sequence shown here is derived from an EMBL/GenBank/DDBJ whole genome shotgun (WGS) entry which is preliminary data.</text>
</comment>